<keyword evidence="2" id="KW-0949">S-adenosyl-L-methionine</keyword>
<dbReference type="InterPro" id="IPR029063">
    <property type="entry name" value="SAM-dependent_MTases_sf"/>
</dbReference>
<proteinExistence type="inferred from homology"/>
<accession>A0A2A8CXG3</accession>
<dbReference type="InterPro" id="IPR026669">
    <property type="entry name" value="Arsenite_MeTrfase-like"/>
</dbReference>
<dbReference type="GO" id="GO:0030791">
    <property type="term" value="F:arsenite methyltransferase activity"/>
    <property type="evidence" value="ECO:0007669"/>
    <property type="project" value="UniProtKB-EC"/>
</dbReference>
<evidence type="ECO:0000256" key="4">
    <source>
        <dbReference type="ARBA" id="ARBA00034521"/>
    </source>
</evidence>
<comment type="catalytic activity">
    <reaction evidence="8">
        <text>arsenic triglutathione + 3 [thioredoxin]-dithiol + 3 S-adenosyl-L-methionine = trimethylarsine + 3 [thioredoxin]-disulfide + 3 glutathione + 3 S-adenosyl-L-homocysteine + 3 H(+)</text>
        <dbReference type="Rhea" id="RHEA:69432"/>
        <dbReference type="Rhea" id="RHEA-COMP:10698"/>
        <dbReference type="Rhea" id="RHEA-COMP:10700"/>
        <dbReference type="ChEBI" id="CHEBI:15378"/>
        <dbReference type="ChEBI" id="CHEBI:27130"/>
        <dbReference type="ChEBI" id="CHEBI:29950"/>
        <dbReference type="ChEBI" id="CHEBI:50058"/>
        <dbReference type="ChEBI" id="CHEBI:57856"/>
        <dbReference type="ChEBI" id="CHEBI:57925"/>
        <dbReference type="ChEBI" id="CHEBI:59789"/>
        <dbReference type="ChEBI" id="CHEBI:183640"/>
        <dbReference type="EC" id="2.1.1.137"/>
    </reaction>
</comment>
<dbReference type="GO" id="GO:0032259">
    <property type="term" value="P:methylation"/>
    <property type="evidence" value="ECO:0007669"/>
    <property type="project" value="UniProtKB-KW"/>
</dbReference>
<organism evidence="10 11">
    <name type="scientific">Longibacter salinarum</name>
    <dbReference type="NCBI Taxonomy" id="1850348"/>
    <lineage>
        <taxon>Bacteria</taxon>
        <taxon>Pseudomonadati</taxon>
        <taxon>Rhodothermota</taxon>
        <taxon>Rhodothermia</taxon>
        <taxon>Rhodothermales</taxon>
        <taxon>Salisaetaceae</taxon>
        <taxon>Longibacter</taxon>
    </lineage>
</organism>
<protein>
    <recommendedName>
        <fullName evidence="5">Arsenite methyltransferase</fullName>
        <ecNumber evidence="4">2.1.1.137</ecNumber>
    </recommendedName>
</protein>
<feature type="domain" description="Methyltransferase" evidence="9">
    <location>
        <begin position="73"/>
        <end position="219"/>
    </location>
</feature>
<dbReference type="OrthoDB" id="9770553at2"/>
<evidence type="ECO:0000313" key="10">
    <source>
        <dbReference type="EMBL" id="PEN13274.1"/>
    </source>
</evidence>
<evidence type="ECO:0000256" key="3">
    <source>
        <dbReference type="ARBA" id="ARBA00034487"/>
    </source>
</evidence>
<dbReference type="EC" id="2.1.1.137" evidence="4"/>
<sequence>MTTPDDVKASVREKYAAIARSKEQGDGSSCCCSGDDELEVTMIGDDYDDVEGYVAEADMQLGCGVPTDLANIQPGDAVLDLGSGAGLDAFTARHIAGPDGRVVGVDMTPEMIKKARANAASLGFDNVEFFEGDIEDLPLEDEQFDVVISNCVLNLVPDKPTAFAEMYRVIAPGGHFCVSDIVVRGQLPDAVRRSAEMYAGCVGGAIEEDDYLELLEEAGFENVEVLRRKTIDVPDEALLKRASKEEVATFRDGGAIESITVRGQR</sequence>
<evidence type="ECO:0000256" key="1">
    <source>
        <dbReference type="ARBA" id="ARBA00022679"/>
    </source>
</evidence>
<dbReference type="AlphaFoldDB" id="A0A2A8CXG3"/>
<dbReference type="Proteomes" id="UP000220102">
    <property type="component" value="Unassembled WGS sequence"/>
</dbReference>
<comment type="catalytic activity">
    <reaction evidence="6">
        <text>arsenic triglutathione + [thioredoxin]-dithiol + S-adenosyl-L-methionine + 2 H2O = methylarsonous acid + [thioredoxin]-disulfide + 3 glutathione + S-adenosyl-L-homocysteine + H(+)</text>
        <dbReference type="Rhea" id="RHEA:69460"/>
        <dbReference type="Rhea" id="RHEA-COMP:10698"/>
        <dbReference type="Rhea" id="RHEA-COMP:10700"/>
        <dbReference type="ChEBI" id="CHEBI:15377"/>
        <dbReference type="ChEBI" id="CHEBI:15378"/>
        <dbReference type="ChEBI" id="CHEBI:17826"/>
        <dbReference type="ChEBI" id="CHEBI:29950"/>
        <dbReference type="ChEBI" id="CHEBI:50058"/>
        <dbReference type="ChEBI" id="CHEBI:57856"/>
        <dbReference type="ChEBI" id="CHEBI:57925"/>
        <dbReference type="ChEBI" id="CHEBI:59789"/>
        <dbReference type="ChEBI" id="CHEBI:183640"/>
        <dbReference type="EC" id="2.1.1.137"/>
    </reaction>
</comment>
<keyword evidence="11" id="KW-1185">Reference proteome</keyword>
<comment type="catalytic activity">
    <reaction evidence="7">
        <text>arsenic triglutathione + 2 [thioredoxin]-dithiol + 2 S-adenosyl-L-methionine + H2O = dimethylarsinous acid + 2 [thioredoxin]-disulfide + 3 glutathione + 2 S-adenosyl-L-homocysteine + 2 H(+)</text>
        <dbReference type="Rhea" id="RHEA:69464"/>
        <dbReference type="Rhea" id="RHEA-COMP:10698"/>
        <dbReference type="Rhea" id="RHEA-COMP:10700"/>
        <dbReference type="ChEBI" id="CHEBI:15377"/>
        <dbReference type="ChEBI" id="CHEBI:15378"/>
        <dbReference type="ChEBI" id="CHEBI:23808"/>
        <dbReference type="ChEBI" id="CHEBI:29950"/>
        <dbReference type="ChEBI" id="CHEBI:50058"/>
        <dbReference type="ChEBI" id="CHEBI:57856"/>
        <dbReference type="ChEBI" id="CHEBI:57925"/>
        <dbReference type="ChEBI" id="CHEBI:59789"/>
        <dbReference type="ChEBI" id="CHEBI:183640"/>
        <dbReference type="EC" id="2.1.1.137"/>
    </reaction>
</comment>
<dbReference type="Pfam" id="PF13847">
    <property type="entry name" value="Methyltransf_31"/>
    <property type="match status" value="1"/>
</dbReference>
<evidence type="ECO:0000256" key="7">
    <source>
        <dbReference type="ARBA" id="ARBA00047943"/>
    </source>
</evidence>
<gene>
    <name evidence="10" type="ORF">CRI94_11585</name>
</gene>
<dbReference type="EMBL" id="PDEQ01000005">
    <property type="protein sequence ID" value="PEN13274.1"/>
    <property type="molecule type" value="Genomic_DNA"/>
</dbReference>
<comment type="caution">
    <text evidence="10">The sequence shown here is derived from an EMBL/GenBank/DDBJ whole genome shotgun (WGS) entry which is preliminary data.</text>
</comment>
<comment type="similarity">
    <text evidence="3">Belongs to the methyltransferase superfamily. Arsenite methyltransferase family.</text>
</comment>
<evidence type="ECO:0000256" key="8">
    <source>
        <dbReference type="ARBA" id="ARBA00048428"/>
    </source>
</evidence>
<keyword evidence="1 10" id="KW-0808">Transferase</keyword>
<dbReference type="InterPro" id="IPR025714">
    <property type="entry name" value="Methyltranfer_dom"/>
</dbReference>
<evidence type="ECO:0000256" key="2">
    <source>
        <dbReference type="ARBA" id="ARBA00022691"/>
    </source>
</evidence>
<name>A0A2A8CXG3_9BACT</name>
<dbReference type="RefSeq" id="WP_098075866.1">
    <property type="nucleotide sequence ID" value="NZ_PDEQ01000005.1"/>
</dbReference>
<evidence type="ECO:0000259" key="9">
    <source>
        <dbReference type="Pfam" id="PF13847"/>
    </source>
</evidence>
<dbReference type="CDD" id="cd02440">
    <property type="entry name" value="AdoMet_MTases"/>
    <property type="match status" value="1"/>
</dbReference>
<evidence type="ECO:0000313" key="11">
    <source>
        <dbReference type="Proteomes" id="UP000220102"/>
    </source>
</evidence>
<dbReference type="PANTHER" id="PTHR43675">
    <property type="entry name" value="ARSENITE METHYLTRANSFERASE"/>
    <property type="match status" value="1"/>
</dbReference>
<evidence type="ECO:0000256" key="5">
    <source>
        <dbReference type="ARBA" id="ARBA00034545"/>
    </source>
</evidence>
<dbReference type="NCBIfam" id="NF008823">
    <property type="entry name" value="PRK11873.1"/>
    <property type="match status" value="1"/>
</dbReference>
<dbReference type="SUPFAM" id="SSF53335">
    <property type="entry name" value="S-adenosyl-L-methionine-dependent methyltransferases"/>
    <property type="match status" value="1"/>
</dbReference>
<reference evidence="10 11" key="1">
    <citation type="submission" date="2017-10" db="EMBL/GenBank/DDBJ databases">
        <title>Draft genome of Longibacter Salinarum.</title>
        <authorList>
            <person name="Goh K.M."/>
            <person name="Shamsir M.S."/>
            <person name="Lim S.W."/>
        </authorList>
    </citation>
    <scope>NUCLEOTIDE SEQUENCE [LARGE SCALE GENOMIC DNA]</scope>
    <source>
        <strain evidence="10 11">KCTC 52045</strain>
    </source>
</reference>
<evidence type="ECO:0000256" key="6">
    <source>
        <dbReference type="ARBA" id="ARBA00047941"/>
    </source>
</evidence>
<dbReference type="Gene3D" id="3.40.50.150">
    <property type="entry name" value="Vaccinia Virus protein VP39"/>
    <property type="match status" value="1"/>
</dbReference>
<dbReference type="PANTHER" id="PTHR43675:SF8">
    <property type="entry name" value="ARSENITE METHYLTRANSFERASE"/>
    <property type="match status" value="1"/>
</dbReference>
<keyword evidence="10" id="KW-0489">Methyltransferase</keyword>